<feature type="domain" description="Secretion system C-terminal sorting" evidence="2">
    <location>
        <begin position="848"/>
        <end position="915"/>
    </location>
</feature>
<organism evidence="4 5">
    <name type="scientific">Neolewinella aquimaris</name>
    <dbReference type="NCBI Taxonomy" id="1835722"/>
    <lineage>
        <taxon>Bacteria</taxon>
        <taxon>Pseudomonadati</taxon>
        <taxon>Bacteroidota</taxon>
        <taxon>Saprospiria</taxon>
        <taxon>Saprospirales</taxon>
        <taxon>Lewinellaceae</taxon>
        <taxon>Neolewinella</taxon>
    </lineage>
</organism>
<dbReference type="SUPFAM" id="SSF117074">
    <property type="entry name" value="Hypothetical protein PA1324"/>
    <property type="match status" value="1"/>
</dbReference>
<dbReference type="InterPro" id="IPR013783">
    <property type="entry name" value="Ig-like_fold"/>
</dbReference>
<dbReference type="InterPro" id="IPR026444">
    <property type="entry name" value="Secre_tail"/>
</dbReference>
<feature type="signal peptide" evidence="1">
    <location>
        <begin position="1"/>
        <end position="17"/>
    </location>
</feature>
<sequence length="923" mass="100954">MKVYLLFISLLLPFLVAGQDAIPYHLDILDLQPGDQDVAILEMAPVGNKLYWAAEGDVNYITNGSVESTISFRGGLGLRDGLLPLGNIGSIYYFHYQSGSRGYNALIDARLPIPRLLELPLLEDKKFTHTTPVMADGKLYAVREKRTTDTDQLILQLIETDLADETSRIVVADTVTGQANYPSVSDPVADGSLVYFSRPQGGGFGPATYNGSTEVTNDLGVLDATASLDYERVGDYTLARFTGSGGTEQTYFIDASGIGPQVGVAVSRNQSVDVTDALLGIGTTGTLYAINYLTGDATALVALGEATDDRRLFKIGETEAIYFRRATSGEWVLGRTDGTTAGTRDVVTVPEMADSGPKQIVRLGDYVAFISPFSPLYLYDSRSDDLQEVAAGFELEGPHLPLAAVSDRLYFAAIDPVLGQEIHYITVEEQRTLAGSAFRDNNGNGTRDGDEPGLANLLVRIEGTGEEWVYTDEDGNFSLAVENGNTYRVTSTTPDCYLQTTATDTFTLTYPEDQHAEVAFGLQLQDGAADLNVYLSAGRVRCNTKVPFWLTVRNDGCLPVKGTTSVTLPDNVTFVSASRGTVSQEGNVYTLTFDTLHPGELYHNVLELKMPDETFAGDPIDITANAVGNTASEGAVTSTLAYSTELRCAVDPNDKQVWPFRPDASNSNYTQRDETLRYTIRFQNNGNDTAFAVRIEDKLSAHLDLNSFTRIDGSHPYTTHMAEGGYLTFDFGDIELPDSTTNPEGSQGFVTFEIRPDSLLADFTRIENKAAIYFDFNRPVITNTVVSTIVKDLDRDRDGFYFYEDCNDDDPTIYPKAQDIQGNGIDEDCNGIDATTAVRELLPGTLTVYPNPANQWLQLEYSETETLQVTLIDATGRQLLQQELTAGKLRLNVSDYPNGVYVLRIHDRNAAVTVARRVVLGSR</sequence>
<dbReference type="Pfam" id="PF11617">
    <property type="entry name" value="Cu-binding_MopE"/>
    <property type="match status" value="1"/>
</dbReference>
<dbReference type="AlphaFoldDB" id="A0A840E596"/>
<name>A0A840E596_9BACT</name>
<evidence type="ECO:0000313" key="5">
    <source>
        <dbReference type="Proteomes" id="UP000576209"/>
    </source>
</evidence>
<keyword evidence="1" id="KW-0732">Signal</keyword>
<dbReference type="Pfam" id="PF24595">
    <property type="entry name" value="DUF7619"/>
    <property type="match status" value="1"/>
</dbReference>
<gene>
    <name evidence="4" type="ORF">GGR28_001432</name>
</gene>
<dbReference type="Proteomes" id="UP000576209">
    <property type="component" value="Unassembled WGS sequence"/>
</dbReference>
<accession>A0A840E596</accession>
<dbReference type="Pfam" id="PF18962">
    <property type="entry name" value="Por_Secre_tail"/>
    <property type="match status" value="1"/>
</dbReference>
<comment type="caution">
    <text evidence="4">The sequence shown here is derived from an EMBL/GenBank/DDBJ whole genome shotgun (WGS) entry which is preliminary data.</text>
</comment>
<keyword evidence="5" id="KW-1185">Reference proteome</keyword>
<dbReference type="NCBIfam" id="TIGR04183">
    <property type="entry name" value="Por_Secre_tail"/>
    <property type="match status" value="1"/>
</dbReference>
<dbReference type="NCBIfam" id="TIGR01451">
    <property type="entry name" value="B_ant_repeat"/>
    <property type="match status" value="1"/>
</dbReference>
<evidence type="ECO:0000259" key="3">
    <source>
        <dbReference type="Pfam" id="PF24595"/>
    </source>
</evidence>
<evidence type="ECO:0000256" key="1">
    <source>
        <dbReference type="SAM" id="SignalP"/>
    </source>
</evidence>
<dbReference type="InterPro" id="IPR055353">
    <property type="entry name" value="DUF7619"/>
</dbReference>
<feature type="domain" description="DUF7619" evidence="3">
    <location>
        <begin position="651"/>
        <end position="787"/>
    </location>
</feature>
<dbReference type="Gene3D" id="2.60.40.10">
    <property type="entry name" value="Immunoglobulins"/>
    <property type="match status" value="1"/>
</dbReference>
<protein>
    <submittedName>
        <fullName evidence="4">Putative repeat protein (TIGR01451 family)</fullName>
    </submittedName>
</protein>
<dbReference type="InterPro" id="IPR021655">
    <property type="entry name" value="Put_metal-bd"/>
</dbReference>
<reference evidence="4 5" key="1">
    <citation type="submission" date="2020-08" db="EMBL/GenBank/DDBJ databases">
        <title>Genomic Encyclopedia of Type Strains, Phase IV (KMG-IV): sequencing the most valuable type-strain genomes for metagenomic binning, comparative biology and taxonomic classification.</title>
        <authorList>
            <person name="Goeker M."/>
        </authorList>
    </citation>
    <scope>NUCLEOTIDE SEQUENCE [LARGE SCALE GENOMIC DNA]</scope>
    <source>
        <strain evidence="4 5">DSM 105137</strain>
    </source>
</reference>
<dbReference type="RefSeq" id="WP_183495058.1">
    <property type="nucleotide sequence ID" value="NZ_JACIFF010000003.1"/>
</dbReference>
<dbReference type="InterPro" id="IPR047589">
    <property type="entry name" value="DUF11_rpt"/>
</dbReference>
<dbReference type="EMBL" id="JACIFF010000003">
    <property type="protein sequence ID" value="MBB4078815.1"/>
    <property type="molecule type" value="Genomic_DNA"/>
</dbReference>
<proteinExistence type="predicted"/>
<feature type="chain" id="PRO_5033055046" evidence="1">
    <location>
        <begin position="18"/>
        <end position="923"/>
    </location>
</feature>
<evidence type="ECO:0000259" key="2">
    <source>
        <dbReference type="Pfam" id="PF18962"/>
    </source>
</evidence>
<evidence type="ECO:0000313" key="4">
    <source>
        <dbReference type="EMBL" id="MBB4078815.1"/>
    </source>
</evidence>